<dbReference type="Pfam" id="PF13452">
    <property type="entry name" value="FAS1_DH_region"/>
    <property type="match status" value="1"/>
</dbReference>
<protein>
    <submittedName>
        <fullName evidence="3">MaoC family dehydratase N-terminal domain-containing protein</fullName>
    </submittedName>
</protein>
<evidence type="ECO:0000313" key="3">
    <source>
        <dbReference type="EMBL" id="MFD2417199.1"/>
    </source>
</evidence>
<dbReference type="InterPro" id="IPR029069">
    <property type="entry name" value="HotDog_dom_sf"/>
</dbReference>
<sequence>MNDRSFPIEYGHVLAFARAIGTDPPPDDGVPLTFPIAYAHFDPDWTLRMRPGQPWNGSGAGPGGGGGGGRGGLHAEQEFEYLRPLRVGETLTVHKRAGKTWTKEGRSGVLDFSERHTEFHDADGKVVARSTTVTVVKRAADEGTGEAK</sequence>
<name>A0ABW5FRF3_9PSEU</name>
<comment type="caution">
    <text evidence="3">The sequence shown here is derived from an EMBL/GenBank/DDBJ whole genome shotgun (WGS) entry which is preliminary data.</text>
</comment>
<feature type="region of interest" description="Disordered" evidence="1">
    <location>
        <begin position="49"/>
        <end position="74"/>
    </location>
</feature>
<dbReference type="SUPFAM" id="SSF54637">
    <property type="entry name" value="Thioesterase/thiol ester dehydrase-isomerase"/>
    <property type="match status" value="1"/>
</dbReference>
<reference evidence="4" key="1">
    <citation type="journal article" date="2019" name="Int. J. Syst. Evol. Microbiol.">
        <title>The Global Catalogue of Microorganisms (GCM) 10K type strain sequencing project: providing services to taxonomists for standard genome sequencing and annotation.</title>
        <authorList>
            <consortium name="The Broad Institute Genomics Platform"/>
            <consortium name="The Broad Institute Genome Sequencing Center for Infectious Disease"/>
            <person name="Wu L."/>
            <person name="Ma J."/>
        </authorList>
    </citation>
    <scope>NUCLEOTIDE SEQUENCE [LARGE SCALE GENOMIC DNA]</scope>
    <source>
        <strain evidence="4">CGMCC 4.7645</strain>
    </source>
</reference>
<keyword evidence="4" id="KW-1185">Reference proteome</keyword>
<evidence type="ECO:0000313" key="4">
    <source>
        <dbReference type="Proteomes" id="UP001597417"/>
    </source>
</evidence>
<gene>
    <name evidence="3" type="ORF">ACFSXZ_12775</name>
</gene>
<organism evidence="3 4">
    <name type="scientific">Amycolatopsis pigmentata</name>
    <dbReference type="NCBI Taxonomy" id="450801"/>
    <lineage>
        <taxon>Bacteria</taxon>
        <taxon>Bacillati</taxon>
        <taxon>Actinomycetota</taxon>
        <taxon>Actinomycetes</taxon>
        <taxon>Pseudonocardiales</taxon>
        <taxon>Pseudonocardiaceae</taxon>
        <taxon>Amycolatopsis</taxon>
    </lineage>
</organism>
<evidence type="ECO:0000256" key="1">
    <source>
        <dbReference type="SAM" id="MobiDB-lite"/>
    </source>
</evidence>
<feature type="domain" description="FAS1-like dehydratase" evidence="2">
    <location>
        <begin position="58"/>
        <end position="128"/>
    </location>
</feature>
<accession>A0ABW5FRF3</accession>
<evidence type="ECO:0000259" key="2">
    <source>
        <dbReference type="Pfam" id="PF13452"/>
    </source>
</evidence>
<dbReference type="RefSeq" id="WP_378264679.1">
    <property type="nucleotide sequence ID" value="NZ_JBHUKR010000006.1"/>
</dbReference>
<dbReference type="EMBL" id="JBHUKR010000006">
    <property type="protein sequence ID" value="MFD2417199.1"/>
    <property type="molecule type" value="Genomic_DNA"/>
</dbReference>
<proteinExistence type="predicted"/>
<dbReference type="Gene3D" id="3.10.129.10">
    <property type="entry name" value="Hotdog Thioesterase"/>
    <property type="match status" value="1"/>
</dbReference>
<feature type="compositionally biased region" description="Gly residues" evidence="1">
    <location>
        <begin position="58"/>
        <end position="72"/>
    </location>
</feature>
<dbReference type="Proteomes" id="UP001597417">
    <property type="component" value="Unassembled WGS sequence"/>
</dbReference>
<dbReference type="InterPro" id="IPR039569">
    <property type="entry name" value="FAS1-like_DH_region"/>
</dbReference>